<keyword evidence="3" id="KW-1185">Reference proteome</keyword>
<organism evidence="3">
    <name type="scientific">Melampsora larici-populina (strain 98AG31 / pathotype 3-4-7)</name>
    <name type="common">Poplar leaf rust fungus</name>
    <dbReference type="NCBI Taxonomy" id="747676"/>
    <lineage>
        <taxon>Eukaryota</taxon>
        <taxon>Fungi</taxon>
        <taxon>Dikarya</taxon>
        <taxon>Basidiomycota</taxon>
        <taxon>Pucciniomycotina</taxon>
        <taxon>Pucciniomycetes</taxon>
        <taxon>Pucciniales</taxon>
        <taxon>Melampsoraceae</taxon>
        <taxon>Melampsora</taxon>
    </lineage>
</organism>
<evidence type="ECO:0000313" key="3">
    <source>
        <dbReference type="Proteomes" id="UP000001072"/>
    </source>
</evidence>
<dbReference type="InterPro" id="IPR032675">
    <property type="entry name" value="LRR_dom_sf"/>
</dbReference>
<dbReference type="AlphaFoldDB" id="F4S313"/>
<feature type="compositionally biased region" description="Basic and acidic residues" evidence="1">
    <location>
        <begin position="1"/>
        <end position="12"/>
    </location>
</feature>
<name>F4S313_MELLP</name>
<dbReference type="GeneID" id="18933218"/>
<dbReference type="VEuPathDB" id="FungiDB:MELLADRAFT_79116"/>
<dbReference type="KEGG" id="mlr:MELLADRAFT_79116"/>
<dbReference type="Proteomes" id="UP000001072">
    <property type="component" value="Unassembled WGS sequence"/>
</dbReference>
<dbReference type="HOGENOM" id="CLU_1042358_0_0_1"/>
<evidence type="ECO:0000313" key="2">
    <source>
        <dbReference type="EMBL" id="EGG00896.1"/>
    </source>
</evidence>
<accession>F4S313</accession>
<proteinExistence type="predicted"/>
<evidence type="ECO:0000256" key="1">
    <source>
        <dbReference type="SAM" id="MobiDB-lite"/>
    </source>
</evidence>
<dbReference type="Gene3D" id="3.80.10.10">
    <property type="entry name" value="Ribonuclease Inhibitor"/>
    <property type="match status" value="1"/>
</dbReference>
<dbReference type="RefSeq" id="XP_007415744.1">
    <property type="nucleotide sequence ID" value="XM_007415682.1"/>
</dbReference>
<gene>
    <name evidence="2" type="ORF">MELLADRAFT_79116</name>
</gene>
<feature type="region of interest" description="Disordered" evidence="1">
    <location>
        <begin position="1"/>
        <end position="20"/>
    </location>
</feature>
<dbReference type="InParanoid" id="F4S313"/>
<dbReference type="SUPFAM" id="SSF52047">
    <property type="entry name" value="RNI-like"/>
    <property type="match status" value="1"/>
</dbReference>
<evidence type="ECO:0008006" key="4">
    <source>
        <dbReference type="Google" id="ProtNLM"/>
    </source>
</evidence>
<reference evidence="3" key="1">
    <citation type="journal article" date="2011" name="Proc. Natl. Acad. Sci. U.S.A.">
        <title>Obligate biotrophy features unraveled by the genomic analysis of rust fungi.</title>
        <authorList>
            <person name="Duplessis S."/>
            <person name="Cuomo C.A."/>
            <person name="Lin Y.-C."/>
            <person name="Aerts A."/>
            <person name="Tisserant E."/>
            <person name="Veneault-Fourrey C."/>
            <person name="Joly D.L."/>
            <person name="Hacquard S."/>
            <person name="Amselem J."/>
            <person name="Cantarel B.L."/>
            <person name="Chiu R."/>
            <person name="Coutinho P.M."/>
            <person name="Feau N."/>
            <person name="Field M."/>
            <person name="Frey P."/>
            <person name="Gelhaye E."/>
            <person name="Goldberg J."/>
            <person name="Grabherr M.G."/>
            <person name="Kodira C.D."/>
            <person name="Kohler A."/>
            <person name="Kuees U."/>
            <person name="Lindquist E.A."/>
            <person name="Lucas S.M."/>
            <person name="Mago R."/>
            <person name="Mauceli E."/>
            <person name="Morin E."/>
            <person name="Murat C."/>
            <person name="Pangilinan J.L."/>
            <person name="Park R."/>
            <person name="Pearson M."/>
            <person name="Quesneville H."/>
            <person name="Rouhier N."/>
            <person name="Sakthikumar S."/>
            <person name="Salamov A.A."/>
            <person name="Schmutz J."/>
            <person name="Selles B."/>
            <person name="Shapiro H."/>
            <person name="Tanguay P."/>
            <person name="Tuskan G.A."/>
            <person name="Henrissat B."/>
            <person name="Van de Peer Y."/>
            <person name="Rouze P."/>
            <person name="Ellis J.G."/>
            <person name="Dodds P.N."/>
            <person name="Schein J.E."/>
            <person name="Zhong S."/>
            <person name="Hamelin R.C."/>
            <person name="Grigoriev I.V."/>
            <person name="Szabo L.J."/>
            <person name="Martin F."/>
        </authorList>
    </citation>
    <scope>NUCLEOTIDE SEQUENCE [LARGE SCALE GENOMIC DNA]</scope>
    <source>
        <strain evidence="3">98AG31 / pathotype 3-4-7</strain>
    </source>
</reference>
<sequence length="267" mass="30890">MIYHQSFEEHTSITKRKMERQARTPFIQGQTTKVYLGHEGPPILNTFQNLAVVNRKFHRLCLPELWQHITFPTSMPAPMALWTDDILLKHATWVKSAEFELEDKIYYQGIHQSSESKRSLYDNTSLIIGEDIRCGIGPLNIGKIFKVCPSIESVTLYLPDTEGAHESEWFSGLTVRLKTPFQLLPQLQHLTISDNGTRDLPGEFIIDIIKQLPSLISLDLFCFKFVQKQSEEESLGWNLVQLQKLRELSLYYITCEDQTWSLTSWAE</sequence>
<dbReference type="EMBL" id="GL883142">
    <property type="protein sequence ID" value="EGG00896.1"/>
    <property type="molecule type" value="Genomic_DNA"/>
</dbReference>
<protein>
    <recommendedName>
        <fullName evidence="4">F-box domain-containing protein</fullName>
    </recommendedName>
</protein>